<dbReference type="InterPro" id="IPR016039">
    <property type="entry name" value="Thiolase-like"/>
</dbReference>
<dbReference type="InterPro" id="IPR014030">
    <property type="entry name" value="Ketoacyl_synth_N"/>
</dbReference>
<protein>
    <submittedName>
        <fullName evidence="11">Type I polyketide synthase</fullName>
    </submittedName>
</protein>
<dbReference type="Gene3D" id="3.40.47.10">
    <property type="match status" value="1"/>
</dbReference>
<dbReference type="GO" id="GO:0004315">
    <property type="term" value="F:3-oxoacyl-[acyl-carrier-protein] synthase activity"/>
    <property type="evidence" value="ECO:0007669"/>
    <property type="project" value="InterPro"/>
</dbReference>
<dbReference type="GO" id="GO:0031177">
    <property type="term" value="F:phosphopantetheine binding"/>
    <property type="evidence" value="ECO:0007669"/>
    <property type="project" value="InterPro"/>
</dbReference>
<dbReference type="PROSITE" id="PS00012">
    <property type="entry name" value="PHOSPHOPANTETHEINE"/>
    <property type="match status" value="1"/>
</dbReference>
<dbReference type="InterPro" id="IPR013154">
    <property type="entry name" value="ADH-like_N"/>
</dbReference>
<dbReference type="Gene3D" id="3.30.70.3290">
    <property type="match status" value="1"/>
</dbReference>
<accession>A0A1D9G1R9</accession>
<organism evidence="11 12">
    <name type="scientific">Moorena producens (strain JHB)</name>
    <dbReference type="NCBI Taxonomy" id="1454205"/>
    <lineage>
        <taxon>Bacteria</taxon>
        <taxon>Bacillati</taxon>
        <taxon>Cyanobacteriota</taxon>
        <taxon>Cyanophyceae</taxon>
        <taxon>Coleofasciculales</taxon>
        <taxon>Coleofasciculaceae</taxon>
        <taxon>Moorena</taxon>
    </lineage>
</organism>
<dbReference type="InterPro" id="IPR009081">
    <property type="entry name" value="PP-bd_ACP"/>
</dbReference>
<dbReference type="InterPro" id="IPR013968">
    <property type="entry name" value="PKS_KR"/>
</dbReference>
<keyword evidence="3" id="KW-0808">Transferase</keyword>
<evidence type="ECO:0000256" key="4">
    <source>
        <dbReference type="ARBA" id="ARBA00022857"/>
    </source>
</evidence>
<dbReference type="CDD" id="cd08955">
    <property type="entry name" value="KR_2_FAS_SDR_x"/>
    <property type="match status" value="1"/>
</dbReference>
<dbReference type="PROSITE" id="PS50075">
    <property type="entry name" value="CARRIER"/>
    <property type="match status" value="1"/>
</dbReference>
<keyword evidence="5" id="KW-0511">Multifunctional enzyme</keyword>
<dbReference type="InterPro" id="IPR014043">
    <property type="entry name" value="Acyl_transferase_dom"/>
</dbReference>
<keyword evidence="1" id="KW-0596">Phosphopantetheine</keyword>
<dbReference type="SMART" id="SM00822">
    <property type="entry name" value="PKS_KR"/>
    <property type="match status" value="1"/>
</dbReference>
<dbReference type="Pfam" id="PF08659">
    <property type="entry name" value="KR"/>
    <property type="match status" value="1"/>
</dbReference>
<dbReference type="Gene3D" id="3.40.366.10">
    <property type="entry name" value="Malonyl-Coenzyme A Acyl Carrier Protein, domain 2"/>
    <property type="match status" value="1"/>
</dbReference>
<dbReference type="SMART" id="SM00825">
    <property type="entry name" value="PKS_KS"/>
    <property type="match status" value="1"/>
</dbReference>
<dbReference type="SUPFAM" id="SSF52151">
    <property type="entry name" value="FabD/lysophospholipase-like"/>
    <property type="match status" value="1"/>
</dbReference>
<dbReference type="Gene3D" id="3.40.50.150">
    <property type="entry name" value="Vaccinia Virus protein VP39"/>
    <property type="match status" value="1"/>
</dbReference>
<dbReference type="SUPFAM" id="SSF55048">
    <property type="entry name" value="Probable ACP-binding domain of malonyl-CoA ACP transacylase"/>
    <property type="match status" value="1"/>
</dbReference>
<dbReference type="Pfam" id="PF13602">
    <property type="entry name" value="ADH_zinc_N_2"/>
    <property type="match status" value="1"/>
</dbReference>
<dbReference type="InterPro" id="IPR020841">
    <property type="entry name" value="PKS_Beta-ketoAc_synthase_dom"/>
</dbReference>
<proteinExistence type="predicted"/>
<dbReference type="InterPro" id="IPR020806">
    <property type="entry name" value="PKS_PP-bd"/>
</dbReference>
<dbReference type="SUPFAM" id="SSF51735">
    <property type="entry name" value="NAD(P)-binding Rossmann-fold domains"/>
    <property type="match status" value="3"/>
</dbReference>
<dbReference type="InterPro" id="IPR020843">
    <property type="entry name" value="ER"/>
</dbReference>
<keyword evidence="2" id="KW-0597">Phosphoprotein</keyword>
<dbReference type="InterPro" id="IPR042104">
    <property type="entry name" value="PKS_dehydratase_sf"/>
</dbReference>
<reference evidence="12" key="1">
    <citation type="submission" date="2016-10" db="EMBL/GenBank/DDBJ databases">
        <title>Comparative genomics uncovers the prolific and rare metabolic potential of the cyanobacterial genus Moorea.</title>
        <authorList>
            <person name="Leao T."/>
            <person name="Castelao G."/>
            <person name="Korobeynikov A."/>
            <person name="Monroe E.A."/>
            <person name="Podell S."/>
            <person name="Glukhov E."/>
            <person name="Allen E."/>
            <person name="Gerwick W.H."/>
            <person name="Gerwick L."/>
        </authorList>
    </citation>
    <scope>NUCLEOTIDE SEQUENCE [LARGE SCALE GENOMIC DNA]</scope>
    <source>
        <strain evidence="12">JHB</strain>
    </source>
</reference>
<dbReference type="InterPro" id="IPR049552">
    <property type="entry name" value="PKS_DH_N"/>
</dbReference>
<dbReference type="InterPro" id="IPR001227">
    <property type="entry name" value="Ac_transferase_dom_sf"/>
</dbReference>
<dbReference type="GO" id="GO:0006633">
    <property type="term" value="P:fatty acid biosynthetic process"/>
    <property type="evidence" value="ECO:0007669"/>
    <property type="project" value="InterPro"/>
</dbReference>
<sequence length="2621" mass="289210">MKKSENNLSGLSPLQRSMLVIEGLKSKLKNLEYAKREPIAIVGMACRFPGEANDPQQFWQILSNGIDTITEIPKERWDIDAYYDPNPEAPGKTYSPYGAFLQNIDWFDPEFFKISPREALSMDPQHRLLLEVSWEALENAGNIPQRLHGSPTGVFIGITLSEYGSITKQAELDSNIGSYAITGLPLYAAAGRLSYTLGLTGPSMAIDTACSSSLVAIHQACQSLRQQECEMALAGGVNIYSSLEPLVSMSQAQMLSPDGHCKTFDALADGANCAEGCGILVLKRLSDAQSSGDRILALIRGSAVNQDGPSSGFTVPNGSSQQKLIRQALKVAKVEPSQVSYIEAHGTGTAIGDPIELRSLAAVFEEEDSREKPLMLGSVKTNIGHTASAAGVSGVIKTILQLQHRQIAPHLHLKNPTPKFNWEQFPVVLPTKLTAWKVNEGSRIAGVSSFGGSGTNAHVVLEEAPLQVKSTKHSERSKAILKSEEPLERPLHLLTLSAKTAKALEELVSRYYKHLESNAELELADICYTANTGRLHFNHRLAIIASHQQELQEKLLQLKVREEVSGVFSGEQESNTSPPKVAFLFTGQGSQYFNMGHQLYQTQPVFRETLDKCDQILSPLLEHSLLEVIYGISTEEPKSSLLEQTAYTQPALFAIEYALAQLWQSWGIKPDVLMGHSVGEYVAATVAGVFSLEDGLKLIATRGRLMQQLPSGGEMVSVMASESKVQSIIQPYVDKVAIAAINGPKSIVISGETEAIGDLIKSLESEEIKTKRLQVSHAFHSPLMSPMLAEFEKVANQLTFNKPRIPLISNVTGARADDSIASAKYWVNHVSQPVRFAEGMKTLHEQDYQVFLEIGPKPILLGMGIQCLPEGAGVWLASLRPGVDEWQQMVSSLGQLYVQGIHVDWSDFDRDYDRQKLVLPTYPFQRQRYWIEIKDKYQKNQDLSRKEIVHPLLGTRLYCAAQQEQIIFESLLATDNPFYLQDHQVFEQALFPTTAYLEIALAAGLNQFKTSQLIVEDFVIGKGLILPEGEVKTVQTVLTLLEDQVYQFQVFSQQQQEGKDEARWILHAQGKIRPLVTESVIKSVDLENYKAECNEPIDVKEHYQKCQQQKINHGVSFQGIQQLWTGSNQTIGQIQLPQKLVSGVTDYLLHPSLLDGALHLPLLDAGLRSSTLRDSNQTYLPVAIEQLKVYARPGLSLWAIGSVSKSKVKTEESLTTQATLVNEDGEIIATVEGLQVKKATPESLSSNEALSIANWLYEVEWRNKARFGLLLPPAFLQKPIEIEQQLNIKFAEIIKENQAILELHSQISTTLEELSVDYIVQILKDIGWPYKAGDIFAKDSAIKRLGIVPTHQRLFNRMLQILAEVGILQETQQQWQVIQNLETLKRANPEEKFQTLLSEYPDGEPQLTLLHRCASQLSEVLRGAIDPVELVFPQGDLNTTSHMYKEAPAAKVMNSLIQKTITKVIEKLPQSRGLRILEIGAGTGGTTSYVLPHLNSSQTEYVYTDIGVMFITKAQETFRKYPFVRYQTLDIEVDPVTQGLEANQYDLIIASNVLHATTSIKQTLSHVRKLLAPRGQLVLLETITPIRFLDLIFGMLEGWWMFQDLELRPDYPLISQTKWKQLLLESGFSQVISLPETEEVPEILSVQVMILAEANETTVNTNSSEPKGWLILADTQGVAQQLATQLRSSGEVCTLVFTGERYQQIAPEEFTLNPNHPEEFEKLIATVADQLPSLYGVVQCWTLEAKAGKNISSQELEELSQLGCGTTLSLVQALIKGRLSQAPRLWLVTCGSQPVPENEPVISGVAQSSVWGMGKVISLEHPELNCVRIDLDPQETLENQASVLFSEIWSEDGQEDQVALRKNARYVPRLVSNRHQPTTTDKQKLIPSQPFRLIMSEKGSLDNLTLEPTTRRPAAAGEVEILVKATGLNFLDVVAALGLLPQQVDGVSQQHLLEMNSFGIECAGYIVAVGEGVKGLEIGDSVIAMAAGSFSQYVNVSASSVVIKPDFLSFEEAASIPANFLTAYYALHHVAKISVGDKILIHAAAGGTGMAAVQIAQQAGAEVFATASPPKWEALRQMGVKHIMNSRTVEFADRVMEITGGKGVNVVLNSLTSEEFVAKSLSVVSSQGRFVEIAKRGVWDSNKVAEIRPDLSYFVVDLARTAQEQPELINSMLQELIDKFSKSLLKPPPLKLFPIEEVISAFRYMQQAKHIGKIVVTQTAQQADTTTKEPLSFREDASYLITGGMGGLGLLVARWMVSKGAKHLVLLGRRSPDDAVVKKLTELEQAGAEVVVEKADVSEWDSMQRVFDNIHQSNFPLAGVIHSAGMLSDGVLPNQSWSSFQKVMAPKVQGAWHLHQLTQNQQLDFFVLFSSIASLFGSPGQGNHSAANGFLDGLAHYRQNVGLPGLSIHWGVVSQLGEAAERSADIRSQQQGLGAMTPAEVLESLELVMSGSNVEVGIVPIDWSVWQERTDKWSFLADWKEITSSTTQESKSEFLQKLEAATVSEKRELLVSLVRTQVAKVLGMSNGESIGLDKGFFDLGIDSLTSVELRNKLQTILGCSIPSTLAFDYPTVGKLVDYLNQDLVEKEQISKTSEYPNIAADETEELKGVAKKLAEELGLDL</sequence>
<keyword evidence="4" id="KW-0521">NADP</keyword>
<feature type="domain" description="Ketosynthase family 3 (KS3)" evidence="9">
    <location>
        <begin position="36"/>
        <end position="463"/>
    </location>
</feature>
<dbReference type="InterPro" id="IPR016035">
    <property type="entry name" value="Acyl_Trfase/lysoPLipase"/>
</dbReference>
<dbReference type="PROSITE" id="PS52004">
    <property type="entry name" value="KS3_2"/>
    <property type="match status" value="1"/>
</dbReference>
<dbReference type="Pfam" id="PF08240">
    <property type="entry name" value="ADH_N"/>
    <property type="match status" value="1"/>
</dbReference>
<dbReference type="InterPro" id="IPR029063">
    <property type="entry name" value="SAM-dependent_MTases_sf"/>
</dbReference>
<dbReference type="InterPro" id="IPR018201">
    <property type="entry name" value="Ketoacyl_synth_AS"/>
</dbReference>
<dbReference type="InterPro" id="IPR036291">
    <property type="entry name" value="NAD(P)-bd_dom_sf"/>
</dbReference>
<dbReference type="GO" id="GO:0016491">
    <property type="term" value="F:oxidoreductase activity"/>
    <property type="evidence" value="ECO:0007669"/>
    <property type="project" value="InterPro"/>
</dbReference>
<feature type="region of interest" description="C-terminal hotdog fold" evidence="7">
    <location>
        <begin position="1094"/>
        <end position="1245"/>
    </location>
</feature>
<evidence type="ECO:0000259" key="10">
    <source>
        <dbReference type="PROSITE" id="PS52019"/>
    </source>
</evidence>
<feature type="active site" description="Proton donor; for dehydratase activity" evidence="7">
    <location>
        <position position="1155"/>
    </location>
</feature>
<dbReference type="Gene3D" id="3.40.50.720">
    <property type="entry name" value="NAD(P)-binding Rossmann-like Domain"/>
    <property type="match status" value="3"/>
</dbReference>
<dbReference type="InterPro" id="IPR049551">
    <property type="entry name" value="PKS_DH_C"/>
</dbReference>
<feature type="domain" description="PKS/mFAS DH" evidence="10">
    <location>
        <begin position="950"/>
        <end position="1245"/>
    </location>
</feature>
<dbReference type="InterPro" id="IPR050091">
    <property type="entry name" value="PKS_NRPS_Biosynth_Enz"/>
</dbReference>
<gene>
    <name evidence="11" type="ORF">BJP36_17865</name>
</gene>
<dbReference type="InterPro" id="IPR013217">
    <property type="entry name" value="Methyltransf_12"/>
</dbReference>
<dbReference type="Gene3D" id="3.10.129.110">
    <property type="entry name" value="Polyketide synthase dehydratase"/>
    <property type="match status" value="1"/>
</dbReference>
<dbReference type="GO" id="GO:0005737">
    <property type="term" value="C:cytoplasm"/>
    <property type="evidence" value="ECO:0007669"/>
    <property type="project" value="TreeGrafter"/>
</dbReference>
<dbReference type="InterPro" id="IPR016036">
    <property type="entry name" value="Malonyl_transacylase_ACP-bd"/>
</dbReference>
<dbReference type="GO" id="GO:0005886">
    <property type="term" value="C:plasma membrane"/>
    <property type="evidence" value="ECO:0007669"/>
    <property type="project" value="TreeGrafter"/>
</dbReference>
<dbReference type="SUPFAM" id="SSF53335">
    <property type="entry name" value="S-adenosyl-L-methionine-dependent methyltransferases"/>
    <property type="match status" value="1"/>
</dbReference>
<evidence type="ECO:0000256" key="5">
    <source>
        <dbReference type="ARBA" id="ARBA00023268"/>
    </source>
</evidence>
<dbReference type="SUPFAM" id="SSF53901">
    <property type="entry name" value="Thiolase-like"/>
    <property type="match status" value="1"/>
</dbReference>
<dbReference type="Pfam" id="PF08242">
    <property type="entry name" value="Methyltransf_12"/>
    <property type="match status" value="1"/>
</dbReference>
<dbReference type="FunFam" id="3.40.47.10:FF:000019">
    <property type="entry name" value="Polyketide synthase type I"/>
    <property type="match status" value="1"/>
</dbReference>
<dbReference type="Pfam" id="PF21394">
    <property type="entry name" value="Beta-ketacyl_N"/>
    <property type="match status" value="1"/>
</dbReference>
<dbReference type="SMART" id="SM00829">
    <property type="entry name" value="PKS_ER"/>
    <property type="match status" value="1"/>
</dbReference>
<dbReference type="PROSITE" id="PS00606">
    <property type="entry name" value="KS3_1"/>
    <property type="match status" value="1"/>
</dbReference>
<evidence type="ECO:0000256" key="6">
    <source>
        <dbReference type="ARBA" id="ARBA00023315"/>
    </source>
</evidence>
<dbReference type="EMBL" id="CP017708">
    <property type="protein sequence ID" value="AOY81501.1"/>
    <property type="molecule type" value="Genomic_DNA"/>
</dbReference>
<dbReference type="Gene3D" id="3.90.180.10">
    <property type="entry name" value="Medium-chain alcohol dehydrogenases, catalytic domain"/>
    <property type="match status" value="1"/>
</dbReference>
<feature type="region of interest" description="N-terminal hotdog fold" evidence="7">
    <location>
        <begin position="950"/>
        <end position="1079"/>
    </location>
</feature>
<dbReference type="Proteomes" id="UP000176944">
    <property type="component" value="Chromosome"/>
</dbReference>
<dbReference type="PANTHER" id="PTHR43775:SF37">
    <property type="entry name" value="SI:DKEY-61P9.11"/>
    <property type="match status" value="1"/>
</dbReference>
<dbReference type="Pfam" id="PF14765">
    <property type="entry name" value="PS-DH"/>
    <property type="match status" value="1"/>
</dbReference>
<dbReference type="InterPro" id="IPR049900">
    <property type="entry name" value="PKS_mFAS_DH"/>
</dbReference>
<dbReference type="FunFam" id="1.10.1200.10:FF:000007">
    <property type="entry name" value="Probable polyketide synthase pks17"/>
    <property type="match status" value="1"/>
</dbReference>
<dbReference type="InterPro" id="IPR006162">
    <property type="entry name" value="Ppantetheine_attach_site"/>
</dbReference>
<evidence type="ECO:0000256" key="1">
    <source>
        <dbReference type="ARBA" id="ARBA00022450"/>
    </source>
</evidence>
<evidence type="ECO:0000259" key="8">
    <source>
        <dbReference type="PROSITE" id="PS50075"/>
    </source>
</evidence>
<evidence type="ECO:0000313" key="12">
    <source>
        <dbReference type="Proteomes" id="UP000176944"/>
    </source>
</evidence>
<dbReference type="GO" id="GO:0004312">
    <property type="term" value="F:fatty acid synthase activity"/>
    <property type="evidence" value="ECO:0007669"/>
    <property type="project" value="TreeGrafter"/>
</dbReference>
<dbReference type="FunFam" id="3.40.50.720:FF:000209">
    <property type="entry name" value="Polyketide synthase Pks12"/>
    <property type="match status" value="1"/>
</dbReference>
<dbReference type="SMART" id="SM00827">
    <property type="entry name" value="PKS_AT"/>
    <property type="match status" value="1"/>
</dbReference>
<evidence type="ECO:0000259" key="9">
    <source>
        <dbReference type="PROSITE" id="PS52004"/>
    </source>
</evidence>
<dbReference type="InterPro" id="IPR011032">
    <property type="entry name" value="GroES-like_sf"/>
</dbReference>
<dbReference type="SUPFAM" id="SSF47336">
    <property type="entry name" value="ACP-like"/>
    <property type="match status" value="1"/>
</dbReference>
<dbReference type="CDD" id="cd02440">
    <property type="entry name" value="AdoMet_MTases"/>
    <property type="match status" value="1"/>
</dbReference>
<dbReference type="CDD" id="cd05195">
    <property type="entry name" value="enoyl_red"/>
    <property type="match status" value="1"/>
</dbReference>
<feature type="domain" description="Carrier" evidence="8">
    <location>
        <begin position="2508"/>
        <end position="2583"/>
    </location>
</feature>
<keyword evidence="6" id="KW-0012">Acyltransferase</keyword>
<dbReference type="InterPro" id="IPR014031">
    <property type="entry name" value="Ketoacyl_synth_C"/>
</dbReference>
<dbReference type="SMART" id="SM01294">
    <property type="entry name" value="PKS_PP_betabranch"/>
    <property type="match status" value="1"/>
</dbReference>
<dbReference type="GO" id="GO:0071770">
    <property type="term" value="P:DIM/DIP cell wall layer assembly"/>
    <property type="evidence" value="ECO:0007669"/>
    <property type="project" value="TreeGrafter"/>
</dbReference>
<dbReference type="InterPro" id="IPR057326">
    <property type="entry name" value="KR_dom"/>
</dbReference>
<dbReference type="InterPro" id="IPR049490">
    <property type="entry name" value="C883_1060-like_KR_N"/>
</dbReference>
<evidence type="ECO:0000313" key="11">
    <source>
        <dbReference type="EMBL" id="AOY81501.1"/>
    </source>
</evidence>
<evidence type="ECO:0000256" key="3">
    <source>
        <dbReference type="ARBA" id="ARBA00022679"/>
    </source>
</evidence>
<dbReference type="Pfam" id="PF00109">
    <property type="entry name" value="ketoacyl-synt"/>
    <property type="match status" value="1"/>
</dbReference>
<dbReference type="Pfam" id="PF21089">
    <property type="entry name" value="PKS_DH_N"/>
    <property type="match status" value="1"/>
</dbReference>
<dbReference type="PROSITE" id="PS52019">
    <property type="entry name" value="PKS_MFAS_DH"/>
    <property type="match status" value="1"/>
</dbReference>
<dbReference type="InterPro" id="IPR020807">
    <property type="entry name" value="PKS_DH"/>
</dbReference>
<dbReference type="SUPFAM" id="SSF50129">
    <property type="entry name" value="GroES-like"/>
    <property type="match status" value="1"/>
</dbReference>
<dbReference type="Gene3D" id="1.10.1200.10">
    <property type="entry name" value="ACP-like"/>
    <property type="match status" value="1"/>
</dbReference>
<dbReference type="Pfam" id="PF22621">
    <property type="entry name" value="CurL-like_PKS_C"/>
    <property type="match status" value="1"/>
</dbReference>
<dbReference type="CDD" id="cd00833">
    <property type="entry name" value="PKS"/>
    <property type="match status" value="1"/>
</dbReference>
<evidence type="ECO:0000256" key="7">
    <source>
        <dbReference type="PROSITE-ProRule" id="PRU01363"/>
    </source>
</evidence>
<dbReference type="PANTHER" id="PTHR43775">
    <property type="entry name" value="FATTY ACID SYNTHASE"/>
    <property type="match status" value="1"/>
</dbReference>
<dbReference type="Pfam" id="PF00550">
    <property type="entry name" value="PP-binding"/>
    <property type="match status" value="1"/>
</dbReference>
<dbReference type="SMART" id="SM00826">
    <property type="entry name" value="PKS_DH"/>
    <property type="match status" value="1"/>
</dbReference>
<dbReference type="InterPro" id="IPR036736">
    <property type="entry name" value="ACP-like_sf"/>
</dbReference>
<dbReference type="SMART" id="SM00823">
    <property type="entry name" value="PKS_PP"/>
    <property type="match status" value="1"/>
</dbReference>
<evidence type="ECO:0000256" key="2">
    <source>
        <dbReference type="ARBA" id="ARBA00022553"/>
    </source>
</evidence>
<feature type="active site" description="Proton acceptor; for dehydratase activity" evidence="7">
    <location>
        <position position="983"/>
    </location>
</feature>
<dbReference type="Pfam" id="PF02801">
    <property type="entry name" value="Ketoacyl-synt_C"/>
    <property type="match status" value="1"/>
</dbReference>
<dbReference type="FunFam" id="3.40.366.10:FF:000002">
    <property type="entry name" value="Probable polyketide synthase 2"/>
    <property type="match status" value="1"/>
</dbReference>
<dbReference type="Pfam" id="PF00698">
    <property type="entry name" value="Acyl_transf_1"/>
    <property type="match status" value="1"/>
</dbReference>
<name>A0A1D9G1R9_MOOP1</name>